<name>A0ABT7CYZ9_9BACT</name>
<evidence type="ECO:0000313" key="3">
    <source>
        <dbReference type="Proteomes" id="UP001228581"/>
    </source>
</evidence>
<sequence length="128" mass="15277">MKTRRYKVYWVVGVISFFVIALGRDFYLRFDIKYNRGITSGTVVNIYRPGKGVYQFEYIYNAYGIVYKEWGTVGNFRGDKNDFLNKRFPVIYSHNKLPRSEILVNPKDFDFFDIPIPDSLKSYTTRFY</sequence>
<dbReference type="EMBL" id="JASJOT010000065">
    <property type="protein sequence ID" value="MDJ1498896.1"/>
    <property type="molecule type" value="Genomic_DNA"/>
</dbReference>
<organism evidence="2 3">
    <name type="scientific">Xanthocytophaga flava</name>
    <dbReference type="NCBI Taxonomy" id="3048013"/>
    <lineage>
        <taxon>Bacteria</taxon>
        <taxon>Pseudomonadati</taxon>
        <taxon>Bacteroidota</taxon>
        <taxon>Cytophagia</taxon>
        <taxon>Cytophagales</taxon>
        <taxon>Rhodocytophagaceae</taxon>
        <taxon>Xanthocytophaga</taxon>
    </lineage>
</organism>
<dbReference type="RefSeq" id="WP_314005848.1">
    <property type="nucleotide sequence ID" value="NZ_JASJOT010000065.1"/>
</dbReference>
<comment type="caution">
    <text evidence="2">The sequence shown here is derived from an EMBL/GenBank/DDBJ whole genome shotgun (WGS) entry which is preliminary data.</text>
</comment>
<protein>
    <recommendedName>
        <fullName evidence="4">DUF3592 domain-containing protein</fullName>
    </recommendedName>
</protein>
<evidence type="ECO:0000313" key="2">
    <source>
        <dbReference type="EMBL" id="MDJ1498896.1"/>
    </source>
</evidence>
<reference evidence="2 3" key="1">
    <citation type="submission" date="2023-05" db="EMBL/GenBank/DDBJ databases">
        <authorList>
            <person name="Zhang X."/>
        </authorList>
    </citation>
    <scope>NUCLEOTIDE SEQUENCE [LARGE SCALE GENOMIC DNA]</scope>
    <source>
        <strain evidence="2 3">DM2B3-1</strain>
    </source>
</reference>
<keyword evidence="1" id="KW-0472">Membrane</keyword>
<keyword evidence="1" id="KW-0812">Transmembrane</keyword>
<feature type="transmembrane region" description="Helical" evidence="1">
    <location>
        <begin position="6"/>
        <end position="27"/>
    </location>
</feature>
<evidence type="ECO:0008006" key="4">
    <source>
        <dbReference type="Google" id="ProtNLM"/>
    </source>
</evidence>
<keyword evidence="1" id="KW-1133">Transmembrane helix</keyword>
<evidence type="ECO:0000256" key="1">
    <source>
        <dbReference type="SAM" id="Phobius"/>
    </source>
</evidence>
<accession>A0ABT7CYZ9</accession>
<gene>
    <name evidence="2" type="ORF">QNI19_38570</name>
</gene>
<dbReference type="Proteomes" id="UP001228581">
    <property type="component" value="Unassembled WGS sequence"/>
</dbReference>
<proteinExistence type="predicted"/>
<keyword evidence="3" id="KW-1185">Reference proteome</keyword>